<dbReference type="GO" id="GO:0004803">
    <property type="term" value="F:transposase activity"/>
    <property type="evidence" value="ECO:0007669"/>
    <property type="project" value="InterPro"/>
</dbReference>
<comment type="caution">
    <text evidence="2">The sequence shown here is derived from an EMBL/GenBank/DDBJ whole genome shotgun (WGS) entry which is preliminary data.</text>
</comment>
<gene>
    <name evidence="2" type="ORF">HMPREF0765_4212</name>
</gene>
<dbReference type="Gene3D" id="3.30.70.1290">
    <property type="entry name" value="Transposase IS200-like"/>
    <property type="match status" value="1"/>
</dbReference>
<dbReference type="Pfam" id="PF01797">
    <property type="entry name" value="Y1_Tnp"/>
    <property type="match status" value="1"/>
</dbReference>
<dbReference type="GO" id="GO:0003677">
    <property type="term" value="F:DNA binding"/>
    <property type="evidence" value="ECO:0007669"/>
    <property type="project" value="InterPro"/>
</dbReference>
<organism evidence="2 3">
    <name type="scientific">Sphingobacterium spiritivorum ATCC 33300</name>
    <dbReference type="NCBI Taxonomy" id="525372"/>
    <lineage>
        <taxon>Bacteria</taxon>
        <taxon>Pseudomonadati</taxon>
        <taxon>Bacteroidota</taxon>
        <taxon>Sphingobacteriia</taxon>
        <taxon>Sphingobacteriales</taxon>
        <taxon>Sphingobacteriaceae</taxon>
        <taxon>Sphingobacterium</taxon>
    </lineage>
</organism>
<dbReference type="Proteomes" id="UP000006241">
    <property type="component" value="Unassembled WGS sequence"/>
</dbReference>
<accession>C2G3Q6</accession>
<evidence type="ECO:0000313" key="3">
    <source>
        <dbReference type="Proteomes" id="UP000006241"/>
    </source>
</evidence>
<feature type="domain" description="Transposase IS200-like" evidence="1">
    <location>
        <begin position="5"/>
        <end position="119"/>
    </location>
</feature>
<dbReference type="SMART" id="SM01321">
    <property type="entry name" value="Y1_Tnp"/>
    <property type="match status" value="1"/>
</dbReference>
<dbReference type="InterPro" id="IPR036515">
    <property type="entry name" value="Transposase_17_sf"/>
</dbReference>
<dbReference type="NCBIfam" id="NF033573">
    <property type="entry name" value="transpos_IS200"/>
    <property type="match status" value="1"/>
</dbReference>
<protein>
    <recommendedName>
        <fullName evidence="1">Transposase IS200-like domain-containing protein</fullName>
    </recommendedName>
</protein>
<dbReference type="PANTHER" id="PTHR33360:SF2">
    <property type="entry name" value="TRANSPOSASE FOR INSERTION SEQUENCE ELEMENT IS200"/>
    <property type="match status" value="1"/>
</dbReference>
<dbReference type="EMBL" id="ACHB01000092">
    <property type="protein sequence ID" value="EEI90261.1"/>
    <property type="molecule type" value="Genomic_DNA"/>
</dbReference>
<dbReference type="PANTHER" id="PTHR33360">
    <property type="entry name" value="TRANSPOSASE FOR INSERTION SEQUENCE ELEMENT IS200"/>
    <property type="match status" value="1"/>
</dbReference>
<reference evidence="2 3" key="1">
    <citation type="submission" date="2009-01" db="EMBL/GenBank/DDBJ databases">
        <authorList>
            <person name="Qin X."/>
            <person name="Bachman B."/>
            <person name="Battles P."/>
            <person name="Bell A."/>
            <person name="Bess C."/>
            <person name="Bickham C."/>
            <person name="Chaboub L."/>
            <person name="Chen D."/>
            <person name="Coyle M."/>
            <person name="Deiros D.R."/>
            <person name="Dinh H."/>
            <person name="Forbes L."/>
            <person name="Fowler G."/>
            <person name="Francisco L."/>
            <person name="Fu Q."/>
            <person name="Gubbala S."/>
            <person name="Hale W."/>
            <person name="Han Y."/>
            <person name="Hemphill L."/>
            <person name="Highlander S.K."/>
            <person name="Hirani K."/>
            <person name="Hogues M."/>
            <person name="Jackson L."/>
            <person name="Jakkamsetti A."/>
            <person name="Javaid M."/>
            <person name="Jiang H."/>
            <person name="Korchina V."/>
            <person name="Kovar C."/>
            <person name="Lara F."/>
            <person name="Lee S."/>
            <person name="Mata R."/>
            <person name="Mathew T."/>
            <person name="Moen C."/>
            <person name="Morales K."/>
            <person name="Munidasa M."/>
            <person name="Nazareth L."/>
            <person name="Ngo R."/>
            <person name="Nguyen L."/>
            <person name="Okwuonu G."/>
            <person name="Ongeri F."/>
            <person name="Patil S."/>
            <person name="Petrosino J."/>
            <person name="Pham C."/>
            <person name="Pham P."/>
            <person name="Pu L.-L."/>
            <person name="Puazo M."/>
            <person name="Raj R."/>
            <person name="Reid J."/>
            <person name="Rouhana J."/>
            <person name="Saada N."/>
            <person name="Shang Y."/>
            <person name="Simmons D."/>
            <person name="Thornton R."/>
            <person name="Warren J."/>
            <person name="Weissenberger G."/>
            <person name="Zhang J."/>
            <person name="Zhang L."/>
            <person name="Zhou C."/>
            <person name="Zhu D."/>
            <person name="Muzny D."/>
            <person name="Worley K."/>
            <person name="Gibbs R."/>
        </authorList>
    </citation>
    <scope>NUCLEOTIDE SEQUENCE [LARGE SCALE GENOMIC DNA]</scope>
    <source>
        <strain evidence="2 3">ATCC 33300</strain>
    </source>
</reference>
<name>C2G3Q6_SPHSI</name>
<dbReference type="SUPFAM" id="SSF143422">
    <property type="entry name" value="Transposase IS200-like"/>
    <property type="match status" value="1"/>
</dbReference>
<evidence type="ECO:0000313" key="2">
    <source>
        <dbReference type="EMBL" id="EEI90261.1"/>
    </source>
</evidence>
<dbReference type="GO" id="GO:0006313">
    <property type="term" value="P:DNA transposition"/>
    <property type="evidence" value="ECO:0007669"/>
    <property type="project" value="InterPro"/>
</dbReference>
<evidence type="ECO:0000259" key="1">
    <source>
        <dbReference type="SMART" id="SM01321"/>
    </source>
</evidence>
<dbReference type="HOGENOM" id="CLU_101320_1_0_10"/>
<dbReference type="InterPro" id="IPR002686">
    <property type="entry name" value="Transposase_17"/>
</dbReference>
<proteinExistence type="predicted"/>
<dbReference type="AlphaFoldDB" id="C2G3Q6"/>
<sequence length="150" mass="17611">MSQSLSKMYVHIIFHTKYNQPLIQPEVEKELYAYIGGIIKENDSVPVKINDTQDHIHILTIMSKNIALAKLVEEIKRNSSRWIKSKGANYQQFAWQGGYAGYSVSQSVVGRVKKYIENQKEHHKTKSFQDEYVAFLKEYEIDFDEDYLWT</sequence>
<dbReference type="RefSeq" id="WP_003003696.1">
    <property type="nucleotide sequence ID" value="NZ_GG668630.1"/>
</dbReference>